<evidence type="ECO:0000313" key="2">
    <source>
        <dbReference type="Proteomes" id="UP001152523"/>
    </source>
</evidence>
<dbReference type="EMBL" id="CAMAPF010000969">
    <property type="protein sequence ID" value="CAH9132409.1"/>
    <property type="molecule type" value="Genomic_DNA"/>
</dbReference>
<reference evidence="1" key="1">
    <citation type="submission" date="2022-07" db="EMBL/GenBank/DDBJ databases">
        <authorList>
            <person name="Macas J."/>
            <person name="Novak P."/>
            <person name="Neumann P."/>
        </authorList>
    </citation>
    <scope>NUCLEOTIDE SEQUENCE</scope>
</reference>
<organism evidence="1 2">
    <name type="scientific">Cuscuta epithymum</name>
    <dbReference type="NCBI Taxonomy" id="186058"/>
    <lineage>
        <taxon>Eukaryota</taxon>
        <taxon>Viridiplantae</taxon>
        <taxon>Streptophyta</taxon>
        <taxon>Embryophyta</taxon>
        <taxon>Tracheophyta</taxon>
        <taxon>Spermatophyta</taxon>
        <taxon>Magnoliopsida</taxon>
        <taxon>eudicotyledons</taxon>
        <taxon>Gunneridae</taxon>
        <taxon>Pentapetalae</taxon>
        <taxon>asterids</taxon>
        <taxon>lamiids</taxon>
        <taxon>Solanales</taxon>
        <taxon>Convolvulaceae</taxon>
        <taxon>Cuscuteae</taxon>
        <taxon>Cuscuta</taxon>
        <taxon>Cuscuta subgen. Cuscuta</taxon>
    </lineage>
</organism>
<comment type="caution">
    <text evidence="1">The sequence shown here is derived from an EMBL/GenBank/DDBJ whole genome shotgun (WGS) entry which is preliminary data.</text>
</comment>
<keyword evidence="2" id="KW-1185">Reference proteome</keyword>
<dbReference type="EMBL" id="CAMAPF010000969">
    <property type="protein sequence ID" value="CAH9132410.1"/>
    <property type="molecule type" value="Genomic_DNA"/>
</dbReference>
<proteinExistence type="predicted"/>
<evidence type="ECO:0000313" key="1">
    <source>
        <dbReference type="EMBL" id="CAH9132410.1"/>
    </source>
</evidence>
<sequence>MYLSRAHRIALGRHDEEIVVLRNWGLCQCKEMYLSRAHRIALGRHDEVIVVLRNWGLCQCKEMYLSRAHRIALGRHDEMIVVHGDVVELDSRMQTYVLGLNPMYCCD</sequence>
<name>A0AAV0FA46_9ASTE</name>
<accession>A0AAV0FA46</accession>
<gene>
    <name evidence="1" type="ORF">CEPIT_LOCUS32158</name>
</gene>
<dbReference type="AlphaFoldDB" id="A0AAV0FA46"/>
<protein>
    <recommendedName>
        <fullName evidence="3">FHA domain-containing protein</fullName>
    </recommendedName>
</protein>
<dbReference type="Proteomes" id="UP001152523">
    <property type="component" value="Unassembled WGS sequence"/>
</dbReference>
<evidence type="ECO:0008006" key="3">
    <source>
        <dbReference type="Google" id="ProtNLM"/>
    </source>
</evidence>